<dbReference type="Proteomes" id="UP000314294">
    <property type="component" value="Unassembled WGS sequence"/>
</dbReference>
<proteinExistence type="predicted"/>
<name>A0A4Z2FM00_9TELE</name>
<comment type="caution">
    <text evidence="2">The sequence shown here is derived from an EMBL/GenBank/DDBJ whole genome shotgun (WGS) entry which is preliminary data.</text>
</comment>
<protein>
    <submittedName>
        <fullName evidence="2">Uncharacterized protein</fullName>
    </submittedName>
</protein>
<keyword evidence="3" id="KW-1185">Reference proteome</keyword>
<evidence type="ECO:0000256" key="1">
    <source>
        <dbReference type="SAM" id="MobiDB-lite"/>
    </source>
</evidence>
<gene>
    <name evidence="2" type="ORF">EYF80_047651</name>
</gene>
<accession>A0A4Z2FM00</accession>
<evidence type="ECO:0000313" key="3">
    <source>
        <dbReference type="Proteomes" id="UP000314294"/>
    </source>
</evidence>
<evidence type="ECO:0000313" key="2">
    <source>
        <dbReference type="EMBL" id="TNN42189.1"/>
    </source>
</evidence>
<feature type="compositionally biased region" description="Basic and acidic residues" evidence="1">
    <location>
        <begin position="51"/>
        <end position="64"/>
    </location>
</feature>
<organism evidence="2 3">
    <name type="scientific">Liparis tanakae</name>
    <name type="common">Tanaka's snailfish</name>
    <dbReference type="NCBI Taxonomy" id="230148"/>
    <lineage>
        <taxon>Eukaryota</taxon>
        <taxon>Metazoa</taxon>
        <taxon>Chordata</taxon>
        <taxon>Craniata</taxon>
        <taxon>Vertebrata</taxon>
        <taxon>Euteleostomi</taxon>
        <taxon>Actinopterygii</taxon>
        <taxon>Neopterygii</taxon>
        <taxon>Teleostei</taxon>
        <taxon>Neoteleostei</taxon>
        <taxon>Acanthomorphata</taxon>
        <taxon>Eupercaria</taxon>
        <taxon>Perciformes</taxon>
        <taxon>Cottioidei</taxon>
        <taxon>Cottales</taxon>
        <taxon>Liparidae</taxon>
        <taxon>Liparis</taxon>
    </lineage>
</organism>
<feature type="region of interest" description="Disordered" evidence="1">
    <location>
        <begin position="44"/>
        <end position="68"/>
    </location>
</feature>
<sequence>MGDVKGLEVLMTDGWPTMPPMGGGWVWVIGPVESAGEGIMPAVKKVGGRGGGDRERDGDRKERSSGWMDGTMVAGDAMGCHMPSGASVALAGRQSPRTRIQVLARRQTKNKNYVDTPDINHFLGQYRNRRVDVGNGRGIRSHIHYGNNFQPLKMVPEISAIT</sequence>
<reference evidence="2 3" key="1">
    <citation type="submission" date="2019-03" db="EMBL/GenBank/DDBJ databases">
        <title>First draft genome of Liparis tanakae, snailfish: a comprehensive survey of snailfish specific genes.</title>
        <authorList>
            <person name="Kim W."/>
            <person name="Song I."/>
            <person name="Jeong J.-H."/>
            <person name="Kim D."/>
            <person name="Kim S."/>
            <person name="Ryu S."/>
            <person name="Song J.Y."/>
            <person name="Lee S.K."/>
        </authorList>
    </citation>
    <scope>NUCLEOTIDE SEQUENCE [LARGE SCALE GENOMIC DNA]</scope>
    <source>
        <tissue evidence="2">Muscle</tissue>
    </source>
</reference>
<dbReference type="AlphaFoldDB" id="A0A4Z2FM00"/>
<dbReference type="EMBL" id="SRLO01001054">
    <property type="protein sequence ID" value="TNN42189.1"/>
    <property type="molecule type" value="Genomic_DNA"/>
</dbReference>